<evidence type="ECO:0000313" key="2">
    <source>
        <dbReference type="Proteomes" id="UP000077671"/>
    </source>
</evidence>
<feature type="non-terminal residue" evidence="1">
    <location>
        <position position="1"/>
    </location>
</feature>
<reference evidence="1" key="1">
    <citation type="submission" date="2016-04" db="EMBL/GenBank/DDBJ databases">
        <authorList>
            <person name="Nguyen H.D."/>
            <person name="Kesanakurti P."/>
            <person name="Cullis J."/>
            <person name="Levesque C.A."/>
            <person name="Hambleton S."/>
        </authorList>
    </citation>
    <scope>NUCLEOTIDE SEQUENCE</scope>
    <source>
        <strain evidence="1">DAOMC 238032</strain>
    </source>
</reference>
<reference evidence="1" key="2">
    <citation type="journal article" date="2019" name="IMA Fungus">
        <title>Genome sequencing and comparison of five Tilletia species to identify candidate genes for the detection of regulated species infecting wheat.</title>
        <authorList>
            <person name="Nguyen H.D.T."/>
            <person name="Sultana T."/>
            <person name="Kesanakurti P."/>
            <person name="Hambleton S."/>
        </authorList>
    </citation>
    <scope>NUCLEOTIDE SEQUENCE</scope>
    <source>
        <strain evidence="1">DAOMC 238032</strain>
    </source>
</reference>
<evidence type="ECO:0000313" key="1">
    <source>
        <dbReference type="EMBL" id="KAE8247617.1"/>
    </source>
</evidence>
<accession>A0A8T8STY8</accession>
<organism evidence="1 2">
    <name type="scientific">Tilletia caries</name>
    <name type="common">wheat bunt fungus</name>
    <dbReference type="NCBI Taxonomy" id="13290"/>
    <lineage>
        <taxon>Eukaryota</taxon>
        <taxon>Fungi</taxon>
        <taxon>Dikarya</taxon>
        <taxon>Basidiomycota</taxon>
        <taxon>Ustilaginomycotina</taxon>
        <taxon>Exobasidiomycetes</taxon>
        <taxon>Tilletiales</taxon>
        <taxon>Tilletiaceae</taxon>
        <taxon>Tilletia</taxon>
    </lineage>
</organism>
<protein>
    <submittedName>
        <fullName evidence="1">Uncharacterized protein</fullName>
    </submittedName>
</protein>
<name>A0A8T8STY8_9BASI</name>
<dbReference type="EMBL" id="LWDD02001508">
    <property type="protein sequence ID" value="KAE8247617.1"/>
    <property type="molecule type" value="Genomic_DNA"/>
</dbReference>
<gene>
    <name evidence="1" type="ORF">A4X03_0g6999</name>
</gene>
<sequence length="13" mass="1346">TPPTDSTADDLIT</sequence>
<proteinExistence type="predicted"/>
<comment type="caution">
    <text evidence="1">The sequence shown here is derived from an EMBL/GenBank/DDBJ whole genome shotgun (WGS) entry which is preliminary data.</text>
</comment>
<dbReference type="Proteomes" id="UP000077671">
    <property type="component" value="Unassembled WGS sequence"/>
</dbReference>